<proteinExistence type="predicted"/>
<gene>
    <name evidence="1" type="ORF">CPELLU_LOCUS10016</name>
</gene>
<organism evidence="1 2">
    <name type="scientific">Cetraspora pellucida</name>
    <dbReference type="NCBI Taxonomy" id="1433469"/>
    <lineage>
        <taxon>Eukaryota</taxon>
        <taxon>Fungi</taxon>
        <taxon>Fungi incertae sedis</taxon>
        <taxon>Mucoromycota</taxon>
        <taxon>Glomeromycotina</taxon>
        <taxon>Glomeromycetes</taxon>
        <taxon>Diversisporales</taxon>
        <taxon>Gigasporaceae</taxon>
        <taxon>Cetraspora</taxon>
    </lineage>
</organism>
<accession>A0A9N9H8V2</accession>
<sequence length="75" mass="9014">LLAHVVKELTIYISSRHNYMNLLAEDEQVIDEKEKDNKYKLLEELLNEKLEEVTIKQYRILVLKEFFDLVVFDSN</sequence>
<dbReference type="AlphaFoldDB" id="A0A9N9H8V2"/>
<keyword evidence="2" id="KW-1185">Reference proteome</keyword>
<evidence type="ECO:0000313" key="1">
    <source>
        <dbReference type="EMBL" id="CAG8665715.1"/>
    </source>
</evidence>
<evidence type="ECO:0000313" key="2">
    <source>
        <dbReference type="Proteomes" id="UP000789759"/>
    </source>
</evidence>
<name>A0A9N9H8V2_9GLOM</name>
<reference evidence="1" key="1">
    <citation type="submission" date="2021-06" db="EMBL/GenBank/DDBJ databases">
        <authorList>
            <person name="Kallberg Y."/>
            <person name="Tangrot J."/>
            <person name="Rosling A."/>
        </authorList>
    </citation>
    <scope>NUCLEOTIDE SEQUENCE</scope>
    <source>
        <strain evidence="1">FL966</strain>
    </source>
</reference>
<dbReference type="EMBL" id="CAJVQA010008035">
    <property type="protein sequence ID" value="CAG8665715.1"/>
    <property type="molecule type" value="Genomic_DNA"/>
</dbReference>
<comment type="caution">
    <text evidence="1">The sequence shown here is derived from an EMBL/GenBank/DDBJ whole genome shotgun (WGS) entry which is preliminary data.</text>
</comment>
<feature type="non-terminal residue" evidence="1">
    <location>
        <position position="75"/>
    </location>
</feature>
<protein>
    <submittedName>
        <fullName evidence="1">22064_t:CDS:1</fullName>
    </submittedName>
</protein>
<dbReference type="Proteomes" id="UP000789759">
    <property type="component" value="Unassembled WGS sequence"/>
</dbReference>